<feature type="region of interest" description="Disordered" evidence="2">
    <location>
        <begin position="1"/>
        <end position="88"/>
    </location>
</feature>
<dbReference type="EMBL" id="FNTL01000002">
    <property type="protein sequence ID" value="SEB38936.1"/>
    <property type="molecule type" value="Genomic_DNA"/>
</dbReference>
<keyword evidence="4" id="KW-0378">Hydrolase</keyword>
<dbReference type="GO" id="GO:0005524">
    <property type="term" value="F:ATP binding"/>
    <property type="evidence" value="ECO:0007669"/>
    <property type="project" value="UniProtKB-KW"/>
</dbReference>
<evidence type="ECO:0000259" key="3">
    <source>
        <dbReference type="PROSITE" id="PS51903"/>
    </source>
</evidence>
<evidence type="ECO:0000313" key="4">
    <source>
        <dbReference type="EMBL" id="SEB38936.1"/>
    </source>
</evidence>
<dbReference type="GO" id="GO:0008233">
    <property type="term" value="F:peptidase activity"/>
    <property type="evidence" value="ECO:0007669"/>
    <property type="project" value="UniProtKB-KW"/>
</dbReference>
<dbReference type="GO" id="GO:0006508">
    <property type="term" value="P:proteolysis"/>
    <property type="evidence" value="ECO:0007669"/>
    <property type="project" value="UniProtKB-KW"/>
</dbReference>
<feature type="compositionally biased region" description="Basic residues" evidence="2">
    <location>
        <begin position="187"/>
        <end position="196"/>
    </location>
</feature>
<gene>
    <name evidence="4" type="ORF">SAMN04490220_0645</name>
</gene>
<organism evidence="4 5">
    <name type="scientific">Rhodococcus jostii</name>
    <dbReference type="NCBI Taxonomy" id="132919"/>
    <lineage>
        <taxon>Bacteria</taxon>
        <taxon>Bacillati</taxon>
        <taxon>Actinomycetota</taxon>
        <taxon>Actinomycetes</taxon>
        <taxon>Mycobacteriales</taxon>
        <taxon>Nocardiaceae</taxon>
        <taxon>Rhodococcus</taxon>
    </lineage>
</organism>
<feature type="compositionally biased region" description="Basic and acidic residues" evidence="2">
    <location>
        <begin position="206"/>
        <end position="223"/>
    </location>
</feature>
<keyword evidence="4" id="KW-0645">Protease</keyword>
<feature type="region of interest" description="Disordered" evidence="2">
    <location>
        <begin position="170"/>
        <end position="240"/>
    </location>
</feature>
<dbReference type="AlphaFoldDB" id="A0A1H4IZ49"/>
<evidence type="ECO:0000256" key="1">
    <source>
        <dbReference type="PROSITE-ProRule" id="PRU01251"/>
    </source>
</evidence>
<accession>A0A1H4IZ49</accession>
<dbReference type="PROSITE" id="PS51903">
    <property type="entry name" value="CLP_R"/>
    <property type="match status" value="1"/>
</dbReference>
<dbReference type="SUPFAM" id="SSF81923">
    <property type="entry name" value="Double Clp-N motif"/>
    <property type="match status" value="1"/>
</dbReference>
<feature type="compositionally biased region" description="Basic and acidic residues" evidence="2">
    <location>
        <begin position="231"/>
        <end position="240"/>
    </location>
</feature>
<name>A0A1H4IZ49_RHOJO</name>
<dbReference type="InterPro" id="IPR036628">
    <property type="entry name" value="Clp_N_dom_sf"/>
</dbReference>
<reference evidence="5" key="1">
    <citation type="submission" date="2016-10" db="EMBL/GenBank/DDBJ databases">
        <authorList>
            <person name="Varghese N."/>
        </authorList>
    </citation>
    <scope>NUCLEOTIDE SEQUENCE [LARGE SCALE GENOMIC DNA]</scope>
    <source>
        <strain evidence="5">DSM 44719</strain>
    </source>
</reference>
<dbReference type="Pfam" id="PF02861">
    <property type="entry name" value="Clp_N"/>
    <property type="match status" value="1"/>
</dbReference>
<keyword evidence="1" id="KW-0677">Repeat</keyword>
<dbReference type="Gene3D" id="1.10.1780.10">
    <property type="entry name" value="Clp, N-terminal domain"/>
    <property type="match status" value="1"/>
</dbReference>
<keyword evidence="4" id="KW-0067">ATP-binding</keyword>
<proteinExistence type="predicted"/>
<dbReference type="RefSeq" id="WP_240319585.1">
    <property type="nucleotide sequence ID" value="NZ_JBHLVE010000063.1"/>
</dbReference>
<protein>
    <submittedName>
        <fullName evidence="4">ATP-dependent Clp protease ATP-binding subunit ClpC</fullName>
    </submittedName>
</protein>
<keyword evidence="4" id="KW-0547">Nucleotide-binding</keyword>
<dbReference type="Proteomes" id="UP000183407">
    <property type="component" value="Unassembled WGS sequence"/>
</dbReference>
<sequence>MVFERFSDQARQVVTPRRRSRPHPPPELASAPNTCPPQILGRRRPRSGSADSHGASPPRHSRASSTVPAPRRAPPRPRGTSQSPAKTKKVLEASLRQTALLGHEEIGTEHLLLALLDDPASTGAQILTDLASLPISEMREHLRRELAQQPTPGPAHRIPIRLSDDEYTRAHAAARTAGQNLETSGPRPHHRRRRTTRIAGSVGGEEQLHRHEEPHHQQHERAHQRAGRSPCSDRPRRWGP</sequence>
<dbReference type="InterPro" id="IPR004176">
    <property type="entry name" value="Clp_R_N"/>
</dbReference>
<evidence type="ECO:0000256" key="2">
    <source>
        <dbReference type="SAM" id="MobiDB-lite"/>
    </source>
</evidence>
<feature type="domain" description="Clp R" evidence="3">
    <location>
        <begin position="80"/>
        <end position="240"/>
    </location>
</feature>
<evidence type="ECO:0000313" key="5">
    <source>
        <dbReference type="Proteomes" id="UP000183407"/>
    </source>
</evidence>